<dbReference type="InterPro" id="IPR002328">
    <property type="entry name" value="ADH_Zn_CS"/>
</dbReference>
<dbReference type="SUPFAM" id="SSF51735">
    <property type="entry name" value="NAD(P)-binding Rossmann-fold domains"/>
    <property type="match status" value="1"/>
</dbReference>
<dbReference type="STRING" id="300112.A0A4S2K688"/>
<dbReference type="Gene3D" id="3.40.50.720">
    <property type="entry name" value="NAD(P)-binding Rossmann-like Domain"/>
    <property type="match status" value="2"/>
</dbReference>
<comment type="catalytic activity">
    <reaction evidence="17">
        <text>L-threonyl-[protein] + ATP = O-phospho-L-threonyl-[protein] + ADP + H(+)</text>
        <dbReference type="Rhea" id="RHEA:46608"/>
        <dbReference type="Rhea" id="RHEA-COMP:11060"/>
        <dbReference type="Rhea" id="RHEA-COMP:11605"/>
        <dbReference type="ChEBI" id="CHEBI:15378"/>
        <dbReference type="ChEBI" id="CHEBI:30013"/>
        <dbReference type="ChEBI" id="CHEBI:30616"/>
        <dbReference type="ChEBI" id="CHEBI:61977"/>
        <dbReference type="ChEBI" id="CHEBI:456216"/>
        <dbReference type="EC" id="2.7.11.1"/>
    </reaction>
</comment>
<comment type="cofactor">
    <cofactor evidence="1">
        <name>Mg(2+)</name>
        <dbReference type="ChEBI" id="CHEBI:18420"/>
    </cofactor>
</comment>
<organism evidence="21 22">
    <name type="scientific">Temnothorax longispinosus</name>
    <dbReference type="NCBI Taxonomy" id="300112"/>
    <lineage>
        <taxon>Eukaryota</taxon>
        <taxon>Metazoa</taxon>
        <taxon>Ecdysozoa</taxon>
        <taxon>Arthropoda</taxon>
        <taxon>Hexapoda</taxon>
        <taxon>Insecta</taxon>
        <taxon>Pterygota</taxon>
        <taxon>Neoptera</taxon>
        <taxon>Endopterygota</taxon>
        <taxon>Hymenoptera</taxon>
        <taxon>Apocrita</taxon>
        <taxon>Aculeata</taxon>
        <taxon>Formicoidea</taxon>
        <taxon>Formicidae</taxon>
        <taxon>Myrmicinae</taxon>
        <taxon>Temnothorax</taxon>
    </lineage>
</organism>
<evidence type="ECO:0000256" key="2">
    <source>
        <dbReference type="ARBA" id="ARBA00001947"/>
    </source>
</evidence>
<feature type="domain" description="Enoyl reductase (ER)" evidence="20">
    <location>
        <begin position="696"/>
        <end position="990"/>
    </location>
</feature>
<dbReference type="PANTHER" id="PTHR43161">
    <property type="entry name" value="SORBITOL DEHYDROGENASE"/>
    <property type="match status" value="1"/>
</dbReference>
<dbReference type="PROSITE" id="PS00059">
    <property type="entry name" value="ADH_ZINC"/>
    <property type="match status" value="2"/>
</dbReference>
<dbReference type="InterPro" id="IPR000687">
    <property type="entry name" value="RIO_kinase"/>
</dbReference>
<keyword evidence="8" id="KW-0479">Metal-binding</keyword>
<comment type="catalytic activity">
    <reaction evidence="18">
        <text>L-seryl-[protein] + ATP = O-phospho-L-seryl-[protein] + ADP + H(+)</text>
        <dbReference type="Rhea" id="RHEA:17989"/>
        <dbReference type="Rhea" id="RHEA-COMP:9863"/>
        <dbReference type="Rhea" id="RHEA-COMP:11604"/>
        <dbReference type="ChEBI" id="CHEBI:15378"/>
        <dbReference type="ChEBI" id="CHEBI:29999"/>
        <dbReference type="ChEBI" id="CHEBI:30616"/>
        <dbReference type="ChEBI" id="CHEBI:83421"/>
        <dbReference type="ChEBI" id="CHEBI:456216"/>
        <dbReference type="EC" id="2.7.11.1"/>
    </reaction>
</comment>
<dbReference type="CDD" id="cd05285">
    <property type="entry name" value="sorbitol_DH"/>
    <property type="match status" value="1"/>
</dbReference>
<evidence type="ECO:0000256" key="17">
    <source>
        <dbReference type="ARBA" id="ARBA00047899"/>
    </source>
</evidence>
<accession>A0A4S2K688</accession>
<evidence type="ECO:0000256" key="3">
    <source>
        <dbReference type="ARBA" id="ARBA00008072"/>
    </source>
</evidence>
<evidence type="ECO:0000256" key="5">
    <source>
        <dbReference type="ARBA" id="ARBA00012513"/>
    </source>
</evidence>
<evidence type="ECO:0000256" key="16">
    <source>
        <dbReference type="ARBA" id="ARBA00032485"/>
    </source>
</evidence>
<dbReference type="SUPFAM" id="SSF50129">
    <property type="entry name" value="GroES-like"/>
    <property type="match status" value="2"/>
</dbReference>
<comment type="caution">
    <text evidence="21">The sequence shown here is derived from an EMBL/GenBank/DDBJ whole genome shotgun (WGS) entry which is preliminary data.</text>
</comment>
<dbReference type="InterPro" id="IPR011032">
    <property type="entry name" value="GroES-like_sf"/>
</dbReference>
<dbReference type="SMART" id="SM00090">
    <property type="entry name" value="RIO"/>
    <property type="match status" value="1"/>
</dbReference>
<keyword evidence="9" id="KW-0547">Nucleotide-binding</keyword>
<keyword evidence="13" id="KW-0460">Magnesium</keyword>
<dbReference type="GO" id="GO:0003939">
    <property type="term" value="F:L-iditol 2-dehydrogenase (NAD+) activity"/>
    <property type="evidence" value="ECO:0007669"/>
    <property type="project" value="TreeGrafter"/>
</dbReference>
<dbReference type="InterPro" id="IPR013154">
    <property type="entry name" value="ADH-like_N"/>
</dbReference>
<dbReference type="InterPro" id="IPR020843">
    <property type="entry name" value="ER"/>
</dbReference>
<proteinExistence type="inferred from homology"/>
<dbReference type="Proteomes" id="UP000310200">
    <property type="component" value="Unassembled WGS sequence"/>
</dbReference>
<evidence type="ECO:0000256" key="8">
    <source>
        <dbReference type="ARBA" id="ARBA00022723"/>
    </source>
</evidence>
<evidence type="ECO:0000313" key="22">
    <source>
        <dbReference type="Proteomes" id="UP000310200"/>
    </source>
</evidence>
<keyword evidence="12" id="KW-0067">ATP-binding</keyword>
<evidence type="ECO:0000256" key="7">
    <source>
        <dbReference type="ARBA" id="ARBA00022679"/>
    </source>
</evidence>
<keyword evidence="11" id="KW-0862">Zinc</keyword>
<dbReference type="GO" id="GO:0006062">
    <property type="term" value="P:sorbitol catabolic process"/>
    <property type="evidence" value="ECO:0007669"/>
    <property type="project" value="TreeGrafter"/>
</dbReference>
<evidence type="ECO:0000259" key="20">
    <source>
        <dbReference type="SMART" id="SM00829"/>
    </source>
</evidence>
<dbReference type="GO" id="GO:0004674">
    <property type="term" value="F:protein serine/threonine kinase activity"/>
    <property type="evidence" value="ECO:0007669"/>
    <property type="project" value="UniProtKB-KW"/>
</dbReference>
<comment type="similarity">
    <text evidence="4">Belongs to the protein kinase superfamily. RIO-type Ser/Thr kinase family.</text>
</comment>
<dbReference type="SUPFAM" id="SSF56112">
    <property type="entry name" value="Protein kinase-like (PK-like)"/>
    <property type="match status" value="1"/>
</dbReference>
<dbReference type="GO" id="GO:0008270">
    <property type="term" value="F:zinc ion binding"/>
    <property type="evidence" value="ECO:0007669"/>
    <property type="project" value="InterPro"/>
</dbReference>
<dbReference type="SMART" id="SM00829">
    <property type="entry name" value="PKS_ER"/>
    <property type="match status" value="1"/>
</dbReference>
<evidence type="ECO:0000256" key="15">
    <source>
        <dbReference type="ARBA" id="ARBA00026132"/>
    </source>
</evidence>
<evidence type="ECO:0000256" key="10">
    <source>
        <dbReference type="ARBA" id="ARBA00022777"/>
    </source>
</evidence>
<name>A0A4S2K688_9HYME</name>
<dbReference type="EMBL" id="QBLH01003157">
    <property type="protein sequence ID" value="TGZ44713.1"/>
    <property type="molecule type" value="Genomic_DNA"/>
</dbReference>
<keyword evidence="22" id="KW-1185">Reference proteome</keyword>
<dbReference type="FunFam" id="1.10.510.10:FF:000307">
    <property type="entry name" value="Serine/threonine-protein kinase RIO2"/>
    <property type="match status" value="1"/>
</dbReference>
<keyword evidence="10" id="KW-0418">Kinase</keyword>
<reference evidence="21 22" key="1">
    <citation type="journal article" date="2019" name="Philos. Trans. R. Soc. Lond., B, Biol. Sci.">
        <title>Ant behaviour and brain gene expression of defending hosts depend on the ecological success of the intruding social parasite.</title>
        <authorList>
            <person name="Kaur R."/>
            <person name="Stoldt M."/>
            <person name="Jongepier E."/>
            <person name="Feldmeyer B."/>
            <person name="Menzel F."/>
            <person name="Bornberg-Bauer E."/>
            <person name="Foitzik S."/>
        </authorList>
    </citation>
    <scope>NUCLEOTIDE SEQUENCE [LARGE SCALE GENOMIC DNA]</scope>
    <source>
        <tissue evidence="21">Whole body</tissue>
    </source>
</reference>
<evidence type="ECO:0000256" key="18">
    <source>
        <dbReference type="ARBA" id="ARBA00048679"/>
    </source>
</evidence>
<dbReference type="InterPro" id="IPR018935">
    <property type="entry name" value="RIO_kinase_CS"/>
</dbReference>
<comment type="similarity">
    <text evidence="3">Belongs to the zinc-containing alcohol dehydrogenase family.</text>
</comment>
<comment type="cofactor">
    <cofactor evidence="2">
        <name>Zn(2+)</name>
        <dbReference type="ChEBI" id="CHEBI:29105"/>
    </cofactor>
</comment>
<evidence type="ECO:0000256" key="6">
    <source>
        <dbReference type="ARBA" id="ARBA00022527"/>
    </source>
</evidence>
<keyword evidence="14" id="KW-0560">Oxidoreductase</keyword>
<evidence type="ECO:0000313" key="21">
    <source>
        <dbReference type="EMBL" id="TGZ44713.1"/>
    </source>
</evidence>
<dbReference type="EC" id="2.7.11.1" evidence="5"/>
<keyword evidence="6" id="KW-0723">Serine/threonine-protein kinase</keyword>
<dbReference type="Pfam" id="PF08240">
    <property type="entry name" value="ADH_N"/>
    <property type="match status" value="2"/>
</dbReference>
<dbReference type="InterPro" id="IPR011009">
    <property type="entry name" value="Kinase-like_dom_sf"/>
</dbReference>
<dbReference type="Pfam" id="PF01163">
    <property type="entry name" value="RIO1"/>
    <property type="match status" value="1"/>
</dbReference>
<keyword evidence="7" id="KW-0808">Transferase</keyword>
<dbReference type="InterPro" id="IPR045306">
    <property type="entry name" value="SDH-like"/>
</dbReference>
<dbReference type="PROSITE" id="PS01245">
    <property type="entry name" value="RIO1"/>
    <property type="match status" value="1"/>
</dbReference>
<dbReference type="PANTHER" id="PTHR43161:SF9">
    <property type="entry name" value="SORBITOL DEHYDROGENASE"/>
    <property type="match status" value="1"/>
</dbReference>
<evidence type="ECO:0000256" key="13">
    <source>
        <dbReference type="ARBA" id="ARBA00022842"/>
    </source>
</evidence>
<feature type="domain" description="RIO kinase" evidence="19">
    <location>
        <begin position="3"/>
        <end position="224"/>
    </location>
</feature>
<gene>
    <name evidence="21" type="ORF">DBV15_08354</name>
</gene>
<protein>
    <recommendedName>
        <fullName evidence="15">Sorbitol dehydrogenase</fullName>
        <ecNumber evidence="5">2.7.11.1</ecNumber>
    </recommendedName>
    <alternativeName>
        <fullName evidence="16">Polyol dehydrogenase</fullName>
    </alternativeName>
</protein>
<sequence>MDDGYRLTNRGYDYLALKVLTQRGTICSFGNQIGVGKESNIYVVANEDETSLCLKLHRLGRTCFRNIKEKRDYHQHRHSASWLYLSRIAATREFAYMKALLDRGFPVPKPIDFNRHCVVMELVEGGPLCNVNEVNNVEALYDELMDLIVRLANHGVIHGDFNEFNIMIKDDGKPVIIDFPQMVSTEHENAEAYFERDVNCIRDFFKRRFGYESELYPTFQDISREDNVDAEVKASGFARQIEKEIDIFLTEIDFEYKEEKDNEDVESDKGSEDETYENCVDNIEDLEYQLNDVQVQDRTAKEKFDVPTRETVLNNDNEHLKEISTVPCSDKQSNMENECKRNNGDVENVMANEEHNDCTSYGLSSNPEDEAAQVYDDTRSIRSISTAATIAPDVIKKRTKLALDKHTIQKNKEENMENRTLRIRSLETSRRSQEALVQAVQAQVQLQVYKYRRRSFLERRTIKRRIGKTMAKNNLSAVLYGINDLRLENTSIEEPGENEVLVEMGCVGICGSDVHYLVNGRIGDFIVKKPMIIGHESSGTVSKLGKNVKNLKVGDRVAIEPGATETGGVMVLVGLGTPEVQIPLINALTREVDIRGVFRYANDYNDALNLVASGKINVNPLITHNYKIEEAKQAFETSRTGAGGAIKVMIHYRTLRISNLSRQFVVPKKRLSKLKFSFKCIRKTMAKNNLSAVLYGINDLRLENTSIEEPGENEVLLEMGCVGICGSDVHYLVNGRIGDFIVKKPMIIGHESSGTVSKLGKNVKNLKVGDRVAIEPGVPCRICTYCKEGRYNLCKNIVFCATPPVHGSLRRFYKHAADFCFKLPDHVSLEEGALLEPLSVAVHTCKRAEIGINSKVLILGAGPIGLVTLLVAKAMGANKIIITVNALQNDMLSLNGKFCSHYATETGGVVVLVGLGASEVQIPLINALTREVNIRGVFRYANDYNDALNLVASGKVDVKPLITHNYKIEETKQAFETSRTGAGGAIKVMIHYWSFRKPDDNEKKIRHQHLETAWNNGVQSYIKHHYDITKYMEKLKNKIFAVNFLLSFWKGLELVIKALHQHISYNNQCRFLFAMRQIRAKKQNDREDVHHR</sequence>
<dbReference type="GO" id="GO:0005524">
    <property type="term" value="F:ATP binding"/>
    <property type="evidence" value="ECO:0007669"/>
    <property type="project" value="UniProtKB-KW"/>
</dbReference>
<dbReference type="Gene3D" id="1.10.510.10">
    <property type="entry name" value="Transferase(Phosphotransferase) domain 1"/>
    <property type="match status" value="1"/>
</dbReference>
<evidence type="ECO:0000259" key="19">
    <source>
        <dbReference type="SMART" id="SM00090"/>
    </source>
</evidence>
<dbReference type="InterPro" id="IPR030484">
    <property type="entry name" value="Rio2"/>
</dbReference>
<dbReference type="InterPro" id="IPR036291">
    <property type="entry name" value="NAD(P)-bd_dom_sf"/>
</dbReference>
<evidence type="ECO:0000256" key="9">
    <source>
        <dbReference type="ARBA" id="ARBA00022741"/>
    </source>
</evidence>
<evidence type="ECO:0000256" key="4">
    <source>
        <dbReference type="ARBA" id="ARBA00009196"/>
    </source>
</evidence>
<dbReference type="CDD" id="cd05144">
    <property type="entry name" value="RIO2_C"/>
    <property type="match status" value="1"/>
</dbReference>
<evidence type="ECO:0000256" key="1">
    <source>
        <dbReference type="ARBA" id="ARBA00001946"/>
    </source>
</evidence>
<dbReference type="InterPro" id="IPR018934">
    <property type="entry name" value="RIO_dom"/>
</dbReference>
<dbReference type="Gene3D" id="3.90.180.10">
    <property type="entry name" value="Medium-chain alcohol dehydrogenases, catalytic domain"/>
    <property type="match status" value="3"/>
</dbReference>
<dbReference type="AlphaFoldDB" id="A0A4S2K688"/>
<evidence type="ECO:0000256" key="11">
    <source>
        <dbReference type="ARBA" id="ARBA00022833"/>
    </source>
</evidence>
<dbReference type="Gene3D" id="3.30.200.20">
    <property type="entry name" value="Phosphorylase Kinase, domain 1"/>
    <property type="match status" value="1"/>
</dbReference>
<evidence type="ECO:0000256" key="12">
    <source>
        <dbReference type="ARBA" id="ARBA00022840"/>
    </source>
</evidence>
<dbReference type="FunFam" id="3.30.200.20:FF:000052">
    <property type="entry name" value="Serine/threonine-protein kinase RIO2"/>
    <property type="match status" value="1"/>
</dbReference>
<evidence type="ECO:0000256" key="14">
    <source>
        <dbReference type="ARBA" id="ARBA00023002"/>
    </source>
</evidence>